<accession>A0A0E9SNS4</accession>
<sequence>MIREIHYQTFLFQSNGHLRDCTRANYFYKN</sequence>
<proteinExistence type="predicted"/>
<evidence type="ECO:0000313" key="1">
    <source>
        <dbReference type="EMBL" id="JAH42961.1"/>
    </source>
</evidence>
<reference evidence="1" key="2">
    <citation type="journal article" date="2015" name="Fish Shellfish Immunol.">
        <title>Early steps in the European eel (Anguilla anguilla)-Vibrio vulnificus interaction in the gills: Role of the RtxA13 toxin.</title>
        <authorList>
            <person name="Callol A."/>
            <person name="Pajuelo D."/>
            <person name="Ebbesson L."/>
            <person name="Teles M."/>
            <person name="MacKenzie S."/>
            <person name="Amaro C."/>
        </authorList>
    </citation>
    <scope>NUCLEOTIDE SEQUENCE</scope>
</reference>
<protein>
    <submittedName>
        <fullName evidence="1">Uncharacterized protein</fullName>
    </submittedName>
</protein>
<name>A0A0E9SNS4_ANGAN</name>
<reference evidence="1" key="1">
    <citation type="submission" date="2014-11" db="EMBL/GenBank/DDBJ databases">
        <authorList>
            <person name="Amaro Gonzalez C."/>
        </authorList>
    </citation>
    <scope>NUCLEOTIDE SEQUENCE</scope>
</reference>
<organism evidence="1">
    <name type="scientific">Anguilla anguilla</name>
    <name type="common">European freshwater eel</name>
    <name type="synonym">Muraena anguilla</name>
    <dbReference type="NCBI Taxonomy" id="7936"/>
    <lineage>
        <taxon>Eukaryota</taxon>
        <taxon>Metazoa</taxon>
        <taxon>Chordata</taxon>
        <taxon>Craniata</taxon>
        <taxon>Vertebrata</taxon>
        <taxon>Euteleostomi</taxon>
        <taxon>Actinopterygii</taxon>
        <taxon>Neopterygii</taxon>
        <taxon>Teleostei</taxon>
        <taxon>Anguilliformes</taxon>
        <taxon>Anguillidae</taxon>
        <taxon>Anguilla</taxon>
    </lineage>
</organism>
<dbReference type="EMBL" id="GBXM01072181">
    <property type="protein sequence ID" value="JAH36396.1"/>
    <property type="molecule type" value="Transcribed_RNA"/>
</dbReference>
<dbReference type="AlphaFoldDB" id="A0A0E9SNS4"/>
<dbReference type="EMBL" id="GBXM01065616">
    <property type="protein sequence ID" value="JAH42961.1"/>
    <property type="molecule type" value="Transcribed_RNA"/>
</dbReference>